<dbReference type="InterPro" id="IPR039465">
    <property type="entry name" value="IL-17_rcpt-like"/>
</dbReference>
<evidence type="ECO:0000256" key="1">
    <source>
        <dbReference type="ARBA" id="ARBA00022729"/>
    </source>
</evidence>
<dbReference type="AlphaFoldDB" id="A0A8C7MEJ4"/>
<dbReference type="Pfam" id="PF15037">
    <property type="entry name" value="IL17_R_N"/>
    <property type="match status" value="1"/>
</dbReference>
<evidence type="ECO:0000313" key="4">
    <source>
        <dbReference type="Proteomes" id="UP000694557"/>
    </source>
</evidence>
<dbReference type="PANTHER" id="PTHR15583:SF10">
    <property type="entry name" value="INTERLEUKIN-17 RECEPTOR E-LIKE-RELATED"/>
    <property type="match status" value="1"/>
</dbReference>
<protein>
    <recommendedName>
        <fullName evidence="2">Interleukin-17 receptor C/E N-terminal domain-containing protein</fullName>
    </recommendedName>
</protein>
<proteinExistence type="predicted"/>
<sequence length="238" mass="26767">MLEICRLVSFPRVARERLEGQQLEVQNDCSEVWPGQYVHVTLKTNPSYCGVTWTSTYQVPECSSRDLRSNIPECITGRLAYTVDSDRKELAVSVSDMLEDKDYHLRLCHRKDYTCRDTGANALVRFQEMNTTLQYSTPLPCLCIEIVSALLLTASLFSKDLEELWSGINFDPVEELLSWEPVCPVVAVISLCQKQGNDGCDDLAGSSQTLNREKFTTDSGSWIRCPFADGNFQGNSSL</sequence>
<evidence type="ECO:0000313" key="3">
    <source>
        <dbReference type="Ensembl" id="ENSOKIP00005048928.1"/>
    </source>
</evidence>
<accession>A0A8C7MEJ4</accession>
<reference evidence="3" key="2">
    <citation type="submission" date="2025-09" db="UniProtKB">
        <authorList>
            <consortium name="Ensembl"/>
        </authorList>
    </citation>
    <scope>IDENTIFICATION</scope>
</reference>
<dbReference type="GO" id="GO:0030368">
    <property type="term" value="F:interleukin-17 receptor activity"/>
    <property type="evidence" value="ECO:0007669"/>
    <property type="project" value="InterPro"/>
</dbReference>
<dbReference type="InterPro" id="IPR027841">
    <property type="entry name" value="IL-17_rcpt_C/E_N"/>
</dbReference>
<dbReference type="PANTHER" id="PTHR15583">
    <property type="entry name" value="INTERLEUKIN-17 RECEPTOR"/>
    <property type="match status" value="1"/>
</dbReference>
<reference evidence="3" key="1">
    <citation type="submission" date="2025-08" db="UniProtKB">
        <authorList>
            <consortium name="Ensembl"/>
        </authorList>
    </citation>
    <scope>IDENTIFICATION</scope>
</reference>
<evidence type="ECO:0000259" key="2">
    <source>
        <dbReference type="Pfam" id="PF15037"/>
    </source>
</evidence>
<feature type="domain" description="Interleukin-17 receptor C/E N-terminal" evidence="2">
    <location>
        <begin position="18"/>
        <end position="206"/>
    </location>
</feature>
<name>A0A8C7MEJ4_ONCKI</name>
<dbReference type="Ensembl" id="ENSOKIT00005051579.1">
    <property type="protein sequence ID" value="ENSOKIP00005048928.1"/>
    <property type="gene ID" value="ENSOKIG00005020554.1"/>
</dbReference>
<keyword evidence="1" id="KW-0732">Signal</keyword>
<dbReference type="GeneTree" id="ENSGT00940000162605"/>
<organism evidence="3 4">
    <name type="scientific">Oncorhynchus kisutch</name>
    <name type="common">Coho salmon</name>
    <name type="synonym">Salmo kisutch</name>
    <dbReference type="NCBI Taxonomy" id="8019"/>
    <lineage>
        <taxon>Eukaryota</taxon>
        <taxon>Metazoa</taxon>
        <taxon>Chordata</taxon>
        <taxon>Craniata</taxon>
        <taxon>Vertebrata</taxon>
        <taxon>Euteleostomi</taxon>
        <taxon>Actinopterygii</taxon>
        <taxon>Neopterygii</taxon>
        <taxon>Teleostei</taxon>
        <taxon>Protacanthopterygii</taxon>
        <taxon>Salmoniformes</taxon>
        <taxon>Salmonidae</taxon>
        <taxon>Salmoninae</taxon>
        <taxon>Oncorhynchus</taxon>
    </lineage>
</organism>
<dbReference type="Proteomes" id="UP000694557">
    <property type="component" value="Unassembled WGS sequence"/>
</dbReference>
<keyword evidence="4" id="KW-1185">Reference proteome</keyword>